<name>A0A6N9HEA6_9BURK</name>
<evidence type="ECO:0000313" key="1">
    <source>
        <dbReference type="EMBL" id="MYN01577.1"/>
    </source>
</evidence>
<proteinExistence type="predicted"/>
<dbReference type="EMBL" id="WWCJ01000003">
    <property type="protein sequence ID" value="MYN01577.1"/>
    <property type="molecule type" value="Genomic_DNA"/>
</dbReference>
<sequence length="55" mass="6364">MSDTRYNQQLAIQVDKGIELLAQMGAANAWIYMQSKQVPRSVILRVLAYPDQRRQ</sequence>
<evidence type="ECO:0000313" key="2">
    <source>
        <dbReference type="Proteomes" id="UP000448575"/>
    </source>
</evidence>
<dbReference type="AlphaFoldDB" id="A0A6N9HEA6"/>
<dbReference type="Proteomes" id="UP000448575">
    <property type="component" value="Unassembled WGS sequence"/>
</dbReference>
<dbReference type="RefSeq" id="WP_161024587.1">
    <property type="nucleotide sequence ID" value="NZ_WWCJ01000003.1"/>
</dbReference>
<organism evidence="1 2">
    <name type="scientific">Pseudoduganella guangdongensis</name>
    <dbReference type="NCBI Taxonomy" id="2692179"/>
    <lineage>
        <taxon>Bacteria</taxon>
        <taxon>Pseudomonadati</taxon>
        <taxon>Pseudomonadota</taxon>
        <taxon>Betaproteobacteria</taxon>
        <taxon>Burkholderiales</taxon>
        <taxon>Oxalobacteraceae</taxon>
        <taxon>Telluria group</taxon>
        <taxon>Pseudoduganella</taxon>
    </lineage>
</organism>
<reference evidence="1 2" key="1">
    <citation type="submission" date="2019-12" db="EMBL/GenBank/DDBJ databases">
        <title>Novel species isolated from a subtropical stream in China.</title>
        <authorList>
            <person name="Lu H."/>
        </authorList>
    </citation>
    <scope>NUCLEOTIDE SEQUENCE [LARGE SCALE GENOMIC DNA]</scope>
    <source>
        <strain evidence="1 2">DS3</strain>
    </source>
</reference>
<accession>A0A6N9HEA6</accession>
<protein>
    <submittedName>
        <fullName evidence="1">Uncharacterized protein</fullName>
    </submittedName>
</protein>
<keyword evidence="2" id="KW-1185">Reference proteome</keyword>
<gene>
    <name evidence="1" type="ORF">GTP41_05645</name>
</gene>
<comment type="caution">
    <text evidence="1">The sequence shown here is derived from an EMBL/GenBank/DDBJ whole genome shotgun (WGS) entry which is preliminary data.</text>
</comment>